<keyword evidence="1" id="KW-0812">Transmembrane</keyword>
<feature type="transmembrane region" description="Helical" evidence="1">
    <location>
        <begin position="136"/>
        <end position="159"/>
    </location>
</feature>
<dbReference type="AlphaFoldDB" id="A0A2N0ZBG8"/>
<feature type="transmembrane region" description="Helical" evidence="1">
    <location>
        <begin position="71"/>
        <end position="91"/>
    </location>
</feature>
<comment type="caution">
    <text evidence="2">The sequence shown here is derived from an EMBL/GenBank/DDBJ whole genome shotgun (WGS) entry which is preliminary data.</text>
</comment>
<feature type="transmembrane region" description="Helical" evidence="1">
    <location>
        <begin position="221"/>
        <end position="238"/>
    </location>
</feature>
<name>A0A2N0ZBG8_9BACI</name>
<feature type="transmembrane region" description="Helical" evidence="1">
    <location>
        <begin position="171"/>
        <end position="192"/>
    </location>
</feature>
<evidence type="ECO:0000313" key="3">
    <source>
        <dbReference type="Proteomes" id="UP000233343"/>
    </source>
</evidence>
<organism evidence="2 3">
    <name type="scientific">Cytobacillus horneckiae</name>
    <dbReference type="NCBI Taxonomy" id="549687"/>
    <lineage>
        <taxon>Bacteria</taxon>
        <taxon>Bacillati</taxon>
        <taxon>Bacillota</taxon>
        <taxon>Bacilli</taxon>
        <taxon>Bacillales</taxon>
        <taxon>Bacillaceae</taxon>
        <taxon>Cytobacillus</taxon>
    </lineage>
</organism>
<proteinExistence type="predicted"/>
<dbReference type="EMBL" id="PISD01000054">
    <property type="protein sequence ID" value="PKG26871.1"/>
    <property type="molecule type" value="Genomic_DNA"/>
</dbReference>
<feature type="transmembrane region" description="Helical" evidence="1">
    <location>
        <begin position="350"/>
        <end position="371"/>
    </location>
</feature>
<dbReference type="Pfam" id="PF13425">
    <property type="entry name" value="O-antigen_lig"/>
    <property type="match status" value="1"/>
</dbReference>
<gene>
    <name evidence="2" type="ORF">CWS20_21430</name>
</gene>
<feature type="transmembrane region" description="Helical" evidence="1">
    <location>
        <begin position="199"/>
        <end position="215"/>
    </location>
</feature>
<feature type="transmembrane region" description="Helical" evidence="1">
    <location>
        <begin position="383"/>
        <end position="406"/>
    </location>
</feature>
<sequence>MNKKSTVINQLNKAFLLFILLQPILDLFTSLSIRLLSNDFTIGLVIRMLFLAAAGLYLIIVRNHGYQKKNLIYFGLVALLFVLNLALSSVYKPIFLLAEEVKFLLKVIYFNIALCLYYVVFTAMKESFWRERAINYIAYAVFLLGGLMTLAGLTGTGFASYEGGKMGHVGWFYAGNEIGAIMAIGLPIALYMALNKSRWYWLLLLSVIYGLLALGTKVGYGAIMITLIIGAVMALVQGRIGRYRIPRIRLIFIGVLMLLLVVITPFTPLAHNMNMHLSWLGINYEEEAASTQEVTDDQVQNIVYSGREKYWEDYRLYFSEASLPQKLFGMGYAGNYKEEAKMIEMDFHDIFYSLGVIGTLLYFLPLLCMLFHLIHMLFKRFSFFLELENALAATGVILGFGISYIAGHVLTAPGVSLFLAVLLAFLTAKVKKEGV</sequence>
<keyword evidence="1" id="KW-0472">Membrane</keyword>
<feature type="transmembrane region" description="Helical" evidence="1">
    <location>
        <begin position="412"/>
        <end position="430"/>
    </location>
</feature>
<dbReference type="Proteomes" id="UP000233343">
    <property type="component" value="Unassembled WGS sequence"/>
</dbReference>
<evidence type="ECO:0008006" key="4">
    <source>
        <dbReference type="Google" id="ProtNLM"/>
    </source>
</evidence>
<feature type="transmembrane region" description="Helical" evidence="1">
    <location>
        <begin position="40"/>
        <end position="59"/>
    </location>
</feature>
<keyword evidence="3" id="KW-1185">Reference proteome</keyword>
<feature type="transmembrane region" description="Helical" evidence="1">
    <location>
        <begin position="250"/>
        <end position="270"/>
    </location>
</feature>
<reference evidence="2 3" key="1">
    <citation type="journal article" date="2010" name="Int. J. Syst. Evol. Microbiol.">
        <title>Bacillus horneckiae sp. nov., isolated from a spacecraft-assembly clean room.</title>
        <authorList>
            <person name="Vaishampayan P."/>
            <person name="Probst A."/>
            <person name="Krishnamurthi S."/>
            <person name="Ghosh S."/>
            <person name="Osman S."/>
            <person name="McDowall A."/>
            <person name="Ruckmani A."/>
            <person name="Mayilraj S."/>
            <person name="Venkateswaran K."/>
        </authorList>
    </citation>
    <scope>NUCLEOTIDE SEQUENCE [LARGE SCALE GENOMIC DNA]</scope>
    <source>
        <strain evidence="3">1PO1SC</strain>
    </source>
</reference>
<dbReference type="InterPro" id="IPR049504">
    <property type="entry name" value="O-antigen_lig"/>
</dbReference>
<keyword evidence="1" id="KW-1133">Transmembrane helix</keyword>
<feature type="transmembrane region" description="Helical" evidence="1">
    <location>
        <begin position="103"/>
        <end position="124"/>
    </location>
</feature>
<accession>A0A2N0ZBG8</accession>
<protein>
    <recommendedName>
        <fullName evidence="4">O-antigen ligase domain-containing protein</fullName>
    </recommendedName>
</protein>
<evidence type="ECO:0000256" key="1">
    <source>
        <dbReference type="SAM" id="Phobius"/>
    </source>
</evidence>
<dbReference type="RefSeq" id="WP_066189737.1">
    <property type="nucleotide sequence ID" value="NZ_JARMMB010000003.1"/>
</dbReference>
<evidence type="ECO:0000313" key="2">
    <source>
        <dbReference type="EMBL" id="PKG26871.1"/>
    </source>
</evidence>